<dbReference type="PANTHER" id="PTHR43272">
    <property type="entry name" value="LONG-CHAIN-FATTY-ACID--COA LIGASE"/>
    <property type="match status" value="1"/>
</dbReference>
<reference evidence="4 5" key="1">
    <citation type="journal article" date="2021" name="BMC Genomics">
        <title>Genome-resolved metagenome and metatranscriptome analyses of thermophilic composting reveal key bacterial players and their metabolic interactions.</title>
        <authorList>
            <person name="Braga L.P.P."/>
            <person name="Pereira R.V."/>
            <person name="Martins L.F."/>
            <person name="Moura L.M.S."/>
            <person name="Sanchez F.B."/>
            <person name="Patane J.S.L."/>
            <person name="da Silva A.M."/>
            <person name="Setubal J.C."/>
        </authorList>
    </citation>
    <scope>NUCLEOTIDE SEQUENCE [LARGE SCALE GENOMIC DNA]</scope>
    <source>
        <strain evidence="4">ZC4RG45</strain>
    </source>
</reference>
<dbReference type="Pfam" id="PF23562">
    <property type="entry name" value="AMP-binding_C_3"/>
    <property type="match status" value="1"/>
</dbReference>
<proteinExistence type="predicted"/>
<accession>A0ABD6FJ40</accession>
<dbReference type="CDD" id="cd05907">
    <property type="entry name" value="VL_LC_FACS_like"/>
    <property type="match status" value="1"/>
</dbReference>
<feature type="domain" description="AMP-dependent synthetase/ligase" evidence="3">
    <location>
        <begin position="26"/>
        <end position="436"/>
    </location>
</feature>
<keyword evidence="1" id="KW-0547">Nucleotide-binding</keyword>
<comment type="caution">
    <text evidence="4">The sequence shown here is derived from an EMBL/GenBank/DDBJ whole genome shotgun (WGS) entry which is preliminary data.</text>
</comment>
<dbReference type="InterPro" id="IPR020845">
    <property type="entry name" value="AMP-binding_CS"/>
</dbReference>
<dbReference type="SUPFAM" id="SSF56801">
    <property type="entry name" value="Acetyl-CoA synthetase-like"/>
    <property type="match status" value="1"/>
</dbReference>
<dbReference type="PROSITE" id="PS00455">
    <property type="entry name" value="AMP_BINDING"/>
    <property type="match status" value="1"/>
</dbReference>
<keyword evidence="2" id="KW-0067">ATP-binding</keyword>
<evidence type="ECO:0000256" key="1">
    <source>
        <dbReference type="ARBA" id="ARBA00022741"/>
    </source>
</evidence>
<dbReference type="Proteomes" id="UP000249324">
    <property type="component" value="Unassembled WGS sequence"/>
</dbReference>
<evidence type="ECO:0000313" key="5">
    <source>
        <dbReference type="Proteomes" id="UP000249324"/>
    </source>
</evidence>
<dbReference type="GO" id="GO:0016874">
    <property type="term" value="F:ligase activity"/>
    <property type="evidence" value="ECO:0007669"/>
    <property type="project" value="UniProtKB-KW"/>
</dbReference>
<dbReference type="PANTHER" id="PTHR43272:SF33">
    <property type="entry name" value="AMP-BINDING DOMAIN-CONTAINING PROTEIN-RELATED"/>
    <property type="match status" value="1"/>
</dbReference>
<feature type="non-terminal residue" evidence="4">
    <location>
        <position position="608"/>
    </location>
</feature>
<name>A0ABD6FJ40_9PSEU</name>
<keyword evidence="4" id="KW-0436">Ligase</keyword>
<evidence type="ECO:0000256" key="2">
    <source>
        <dbReference type="ARBA" id="ARBA00022840"/>
    </source>
</evidence>
<dbReference type="Gene3D" id="3.40.50.12780">
    <property type="entry name" value="N-terminal domain of ligase-like"/>
    <property type="match status" value="1"/>
</dbReference>
<organism evidence="4 5">
    <name type="scientific">Thermocrispum agreste</name>
    <dbReference type="NCBI Taxonomy" id="37925"/>
    <lineage>
        <taxon>Bacteria</taxon>
        <taxon>Bacillati</taxon>
        <taxon>Actinomycetota</taxon>
        <taxon>Actinomycetes</taxon>
        <taxon>Pseudonocardiales</taxon>
        <taxon>Pseudonocardiaceae</taxon>
        <taxon>Thermocrispum</taxon>
    </lineage>
</organism>
<evidence type="ECO:0000259" key="3">
    <source>
        <dbReference type="Pfam" id="PF00501"/>
    </source>
</evidence>
<sequence>MTQHTVGEQSATLADRAPSAARVFLDRVASTPHREAFRYPVGDRWESVTWHQVGERVNRIAAGLLALGLQTEDRVAVASTTRYEWVLADAGIMCAGGATTTVYPTTGSEDVQFILADSNSRVLFAEDDEQIAKVRRHREKLPDLQQVVTFDGTPDGDWVISLADLEKKGEEYLKENPDAVEKTVSALTPDHLATLIYTSGTTGRPKGVRLVHDCWSYEGAAIRALNLLTEDDLQYLWLPLSHVFGKVLLCAQAEIGFATAVDGRIDKIVDNLGVVKPTFMGAAPRIFEKVHARVTTMTHDEGGLKAKIFDWAFRVGIKVSRLRRAGKPVPKPLQLQFAIADKLVFTKLRERFGGRIRYLISGSAALNNDIAEWFDAAGLTILEGYGLTETSGASCVNRPDDQQIGTVGPPLPGTEIKIASDGEILMRGPGVMRGYHNQPDLTAEVLDEDGWFHTGDIGELVGNKVRITDRKKDLIKTSGGKYVAPQAIEAQFKAICPYAAQLVVHGEGRKFVSALVTLDPEAIQEWAEQHGMAGKSYADIVTSDECRAMVQKHIDELNSRLNRWETIKKFLILPHDLTVEAGELTPSLKLKRKAVEQKYRSLLDELYD</sequence>
<dbReference type="EMBL" id="QGUI02000335">
    <property type="protein sequence ID" value="MFO7194060.1"/>
    <property type="molecule type" value="Genomic_DNA"/>
</dbReference>
<protein>
    <submittedName>
        <fullName evidence="4">Long-chain fatty acid--CoA ligase</fullName>
    </submittedName>
</protein>
<dbReference type="AlphaFoldDB" id="A0ABD6FJ40"/>
<gene>
    <name evidence="4" type="ORF">DIU77_017600</name>
</gene>
<evidence type="ECO:0000313" key="4">
    <source>
        <dbReference type="EMBL" id="MFO7194060.1"/>
    </source>
</evidence>
<dbReference type="InterPro" id="IPR042099">
    <property type="entry name" value="ANL_N_sf"/>
</dbReference>
<dbReference type="InterPro" id="IPR000873">
    <property type="entry name" value="AMP-dep_synth/lig_dom"/>
</dbReference>
<dbReference type="GO" id="GO:0005524">
    <property type="term" value="F:ATP binding"/>
    <property type="evidence" value="ECO:0007669"/>
    <property type="project" value="UniProtKB-KW"/>
</dbReference>
<dbReference type="Pfam" id="PF00501">
    <property type="entry name" value="AMP-binding"/>
    <property type="match status" value="1"/>
</dbReference>